<feature type="coiled-coil region" evidence="5">
    <location>
        <begin position="6"/>
        <end position="33"/>
    </location>
</feature>
<dbReference type="EMBL" id="MF101442">
    <property type="protein sequence ID" value="ARW66467.1"/>
    <property type="molecule type" value="Genomic_DNA"/>
</dbReference>
<evidence type="ECO:0000256" key="5">
    <source>
        <dbReference type="SAM" id="Coils"/>
    </source>
</evidence>
<accession>A0A1Z1MK69</accession>
<evidence type="ECO:0000256" key="4">
    <source>
        <dbReference type="HAMAP-Rule" id="MF_00374"/>
    </source>
</evidence>
<dbReference type="GO" id="GO:1990904">
    <property type="term" value="C:ribonucleoprotein complex"/>
    <property type="evidence" value="ECO:0007669"/>
    <property type="project" value="UniProtKB-KW"/>
</dbReference>
<organism evidence="6">
    <name type="scientific">Thuretia quercifolia</name>
    <dbReference type="NCBI Taxonomy" id="189650"/>
    <lineage>
        <taxon>Eukaryota</taxon>
        <taxon>Rhodophyta</taxon>
        <taxon>Florideophyceae</taxon>
        <taxon>Rhodymeniophycidae</taxon>
        <taxon>Ceramiales</taxon>
        <taxon>Dasyaceae</taxon>
        <taxon>Thuretia</taxon>
    </lineage>
</organism>
<dbReference type="GO" id="GO:0009507">
    <property type="term" value="C:chloroplast"/>
    <property type="evidence" value="ECO:0007669"/>
    <property type="project" value="UniProtKB-SubCell"/>
</dbReference>
<evidence type="ECO:0000256" key="2">
    <source>
        <dbReference type="ARBA" id="ARBA00022980"/>
    </source>
</evidence>
<comment type="similarity">
    <text evidence="1 4">Belongs to the universal ribosomal protein uL29 family.</text>
</comment>
<dbReference type="RefSeq" id="YP_009397281.1">
    <property type="nucleotide sequence ID" value="NC_035286.1"/>
</dbReference>
<evidence type="ECO:0000256" key="3">
    <source>
        <dbReference type="ARBA" id="ARBA00023274"/>
    </source>
</evidence>
<dbReference type="Pfam" id="PF00831">
    <property type="entry name" value="Ribosomal_L29"/>
    <property type="match status" value="1"/>
</dbReference>
<dbReference type="GO" id="GO:0006412">
    <property type="term" value="P:translation"/>
    <property type="evidence" value="ECO:0007669"/>
    <property type="project" value="UniProtKB-UniRule"/>
</dbReference>
<comment type="subcellular location">
    <subcellularLocation>
        <location evidence="4">Plastid</location>
        <location evidence="4">Chloroplast</location>
    </subcellularLocation>
</comment>
<keyword evidence="5" id="KW-0175">Coiled coil</keyword>
<dbReference type="InterPro" id="IPR036049">
    <property type="entry name" value="Ribosomal_uL29_sf"/>
</dbReference>
<dbReference type="Gene3D" id="1.10.287.310">
    <property type="match status" value="1"/>
</dbReference>
<name>A0A1Z1MK69_9FLOR</name>
<evidence type="ECO:0000256" key="1">
    <source>
        <dbReference type="ARBA" id="ARBA00009254"/>
    </source>
</evidence>
<dbReference type="HAMAP" id="MF_00374">
    <property type="entry name" value="Ribosomal_uL29"/>
    <property type="match status" value="1"/>
</dbReference>
<sequence length="69" mass="8454">MSNKIQKFKELKLSEIKEKIIELKKEIIFLKIKEKTKQKIKYHLMKEKKHQIAQLLTLETQYNKKNKNI</sequence>
<protein>
    <recommendedName>
        <fullName evidence="4">Large ribosomal subunit protein uL29c</fullName>
    </recommendedName>
</protein>
<dbReference type="GeneID" id="33359612"/>
<dbReference type="InterPro" id="IPR001854">
    <property type="entry name" value="Ribosomal_uL29"/>
</dbReference>
<dbReference type="SUPFAM" id="SSF46561">
    <property type="entry name" value="Ribosomal protein L29 (L29p)"/>
    <property type="match status" value="1"/>
</dbReference>
<dbReference type="GO" id="GO:0005840">
    <property type="term" value="C:ribosome"/>
    <property type="evidence" value="ECO:0007669"/>
    <property type="project" value="UniProtKB-KW"/>
</dbReference>
<dbReference type="GO" id="GO:0003735">
    <property type="term" value="F:structural constituent of ribosome"/>
    <property type="evidence" value="ECO:0007669"/>
    <property type="project" value="InterPro"/>
</dbReference>
<dbReference type="AlphaFoldDB" id="A0A1Z1MK69"/>
<keyword evidence="6" id="KW-0150">Chloroplast</keyword>
<proteinExistence type="inferred from homology"/>
<dbReference type="NCBIfam" id="TIGR00012">
    <property type="entry name" value="L29"/>
    <property type="match status" value="1"/>
</dbReference>
<keyword evidence="6" id="KW-0934">Plastid</keyword>
<reference evidence="6" key="1">
    <citation type="journal article" date="2017" name="J. Phycol.">
        <title>Analysis of chloroplast genomes and a supermatrix inform reclassification of the Rhodomelaceae (Rhodophyta).</title>
        <authorList>
            <person name="Diaz-Tapia P."/>
            <person name="Maggs C.A."/>
            <person name="West J.A."/>
            <person name="Verbruggen H."/>
        </authorList>
    </citation>
    <scope>NUCLEOTIDE SEQUENCE</scope>
    <source>
        <strain evidence="6">PD1024</strain>
    </source>
</reference>
<evidence type="ECO:0000313" key="6">
    <source>
        <dbReference type="EMBL" id="ARW66467.1"/>
    </source>
</evidence>
<geneLocation type="chloroplast" evidence="6"/>
<keyword evidence="3 4" id="KW-0687">Ribonucleoprotein</keyword>
<gene>
    <name evidence="4 6" type="primary">rpl29</name>
</gene>
<keyword evidence="2 4" id="KW-0689">Ribosomal protein</keyword>